<organism evidence="3 4">
    <name type="scientific">Streptococcus gallolyticus</name>
    <dbReference type="NCBI Taxonomy" id="315405"/>
    <lineage>
        <taxon>Bacteria</taxon>
        <taxon>Bacillati</taxon>
        <taxon>Bacillota</taxon>
        <taxon>Bacilli</taxon>
        <taxon>Lactobacillales</taxon>
        <taxon>Streptococcaceae</taxon>
        <taxon>Streptococcus</taxon>
    </lineage>
</organism>
<gene>
    <name evidence="3" type="ORF">CAC02_11220</name>
</gene>
<dbReference type="InterPro" id="IPR000989">
    <property type="entry name" value="Rep"/>
</dbReference>
<evidence type="ECO:0000256" key="1">
    <source>
        <dbReference type="ARBA" id="ARBA00008909"/>
    </source>
</evidence>
<evidence type="ECO:0000313" key="4">
    <source>
        <dbReference type="Proteomes" id="UP000253215"/>
    </source>
</evidence>
<dbReference type="AlphaFoldDB" id="A0A368UB67"/>
<accession>A0A368UB67</accession>
<dbReference type="GO" id="GO:0006260">
    <property type="term" value="P:DNA replication"/>
    <property type="evidence" value="ECO:0007669"/>
    <property type="project" value="UniProtKB-KW"/>
</dbReference>
<dbReference type="Pfam" id="PF01446">
    <property type="entry name" value="Rep_1"/>
    <property type="match status" value="1"/>
</dbReference>
<reference evidence="3 4" key="1">
    <citation type="journal article" date="2018" name="Sci. Rep.">
        <title>Network-guided genomic and metagenomic analysis of the faecal microbiota of the critically endangered kakapo.</title>
        <authorList>
            <person name="Waite D.W."/>
            <person name="Dsouza M."/>
            <person name="Sekiguchi Y."/>
            <person name="Hugenholtz P."/>
            <person name="Taylor M.W."/>
        </authorList>
    </citation>
    <scope>NUCLEOTIDE SEQUENCE [LARGE SCALE GENOMIC DNA]</scope>
    <source>
        <strain evidence="3 4">BI02</strain>
    </source>
</reference>
<dbReference type="Proteomes" id="UP000253215">
    <property type="component" value="Unassembled WGS sequence"/>
</dbReference>
<evidence type="ECO:0000313" key="3">
    <source>
        <dbReference type="EMBL" id="RCW15638.1"/>
    </source>
</evidence>
<evidence type="ECO:0000256" key="2">
    <source>
        <dbReference type="ARBA" id="ARBA00022705"/>
    </source>
</evidence>
<comment type="caution">
    <text evidence="3">The sequence shown here is derived from an EMBL/GenBank/DDBJ whole genome shotgun (WGS) entry which is preliminary data.</text>
</comment>
<dbReference type="GO" id="GO:0003677">
    <property type="term" value="F:DNA binding"/>
    <property type="evidence" value="ECO:0007669"/>
    <property type="project" value="InterPro"/>
</dbReference>
<name>A0A368UB67_9STRE</name>
<keyword evidence="2" id="KW-0235">DNA replication</keyword>
<dbReference type="EMBL" id="NETH01000114">
    <property type="protein sequence ID" value="RCW15638.1"/>
    <property type="molecule type" value="Genomic_DNA"/>
</dbReference>
<comment type="similarity">
    <text evidence="1">Belongs to the Gram-positive plasmids replication protein type 1 family.</text>
</comment>
<feature type="non-terminal residue" evidence="3">
    <location>
        <position position="1"/>
    </location>
</feature>
<protein>
    <submittedName>
        <fullName evidence="3">Protein rep</fullName>
    </submittedName>
</protein>
<proteinExistence type="inferred from homology"/>
<sequence>ISQVEWTNLWSKAMKLDYTPVVDVRTVKAHKRKNLKSAIIETAKYPVKPFDVDTKDVTLFSEFKKDKITDDLSQGLHRKRQIGFGKLFKEIKAELELDDVEEGNLVQTGTEDNAGSTGREIVAFWNWERKNYFLK</sequence>